<keyword evidence="4" id="KW-1185">Reference proteome</keyword>
<sequence>MPKDLETPHPATPYAGSRMENGRFVNPSGRAARGLRDVLRWKMEGQKAEPWPRTVASVPARKPANQMREPGIRATVVGHSTVLLQVAGLNILTDPVWSNRVGPTSWLGPRRVLAPAIPFEDLPAIDVVLLSHNHYDHLDRPTLAALAKRDNPRIVTGLKVGKAVPSNEVTELDWWERSDLSPEVQATYVPAEHFSARGPFDRDKTLWGGFVVTTPSGTIYFAGDTGHGEHFAQIRRRFGPMTLSLLPIGAYEPRWFMAPVHIGPDEAVAAASTLESRVSVAIHFGAFPLADDGMETPLRELTQALAERPGPPIDFRVPRFGFPIDVPSAGRAPAEAANGGETAPTQE</sequence>
<feature type="region of interest" description="Disordered" evidence="1">
    <location>
        <begin position="328"/>
        <end position="347"/>
    </location>
</feature>
<accession>A0A433J8M1</accession>
<gene>
    <name evidence="3" type="ORF">EJ913_13020</name>
</gene>
<feature type="region of interest" description="Disordered" evidence="1">
    <location>
        <begin position="1"/>
        <end position="27"/>
    </location>
</feature>
<protein>
    <recommendedName>
        <fullName evidence="2">Metallo-beta-lactamase domain-containing protein</fullName>
    </recommendedName>
</protein>
<dbReference type="AlphaFoldDB" id="A0A433J8M1"/>
<dbReference type="SUPFAM" id="SSF56281">
    <property type="entry name" value="Metallo-hydrolase/oxidoreductase"/>
    <property type="match status" value="1"/>
</dbReference>
<evidence type="ECO:0000313" key="4">
    <source>
        <dbReference type="Proteomes" id="UP000280346"/>
    </source>
</evidence>
<evidence type="ECO:0000259" key="2">
    <source>
        <dbReference type="Pfam" id="PF12706"/>
    </source>
</evidence>
<dbReference type="EMBL" id="RZIJ01000009">
    <property type="protein sequence ID" value="RUQ70693.1"/>
    <property type="molecule type" value="Genomic_DNA"/>
</dbReference>
<dbReference type="GO" id="GO:0005737">
    <property type="term" value="C:cytoplasm"/>
    <property type="evidence" value="ECO:0007669"/>
    <property type="project" value="TreeGrafter"/>
</dbReference>
<evidence type="ECO:0000313" key="3">
    <source>
        <dbReference type="EMBL" id="RUQ70693.1"/>
    </source>
</evidence>
<dbReference type="PANTHER" id="PTHR15032:SF4">
    <property type="entry name" value="N-ACYL-PHOSPHATIDYLETHANOLAMINE-HYDROLYZING PHOSPHOLIPASE D"/>
    <property type="match status" value="1"/>
</dbReference>
<feature type="domain" description="Metallo-beta-lactamase" evidence="2">
    <location>
        <begin position="90"/>
        <end position="284"/>
    </location>
</feature>
<organism evidence="3 4">
    <name type="scientific">Azospirillum doebereinerae</name>
    <dbReference type="NCBI Taxonomy" id="92933"/>
    <lineage>
        <taxon>Bacteria</taxon>
        <taxon>Pseudomonadati</taxon>
        <taxon>Pseudomonadota</taxon>
        <taxon>Alphaproteobacteria</taxon>
        <taxon>Rhodospirillales</taxon>
        <taxon>Azospirillaceae</taxon>
        <taxon>Azospirillum</taxon>
    </lineage>
</organism>
<dbReference type="InterPro" id="IPR036866">
    <property type="entry name" value="RibonucZ/Hydroxyglut_hydro"/>
</dbReference>
<dbReference type="RefSeq" id="WP_126998476.1">
    <property type="nucleotide sequence ID" value="NZ_JBNPXW010000008.1"/>
</dbReference>
<reference evidence="3 4" key="1">
    <citation type="submission" date="2018-12" db="EMBL/GenBank/DDBJ databases">
        <authorList>
            <person name="Yang Y."/>
        </authorList>
    </citation>
    <scope>NUCLEOTIDE SEQUENCE [LARGE SCALE GENOMIC DNA]</scope>
    <source>
        <strain evidence="3 4">GSF71</strain>
    </source>
</reference>
<dbReference type="PANTHER" id="PTHR15032">
    <property type="entry name" value="N-ACYL-PHOSPHATIDYLETHANOLAMINE-HYDROLYZING PHOSPHOLIPASE D"/>
    <property type="match status" value="1"/>
</dbReference>
<dbReference type="OrthoDB" id="9805728at2"/>
<comment type="caution">
    <text evidence="3">The sequence shown here is derived from an EMBL/GenBank/DDBJ whole genome shotgun (WGS) entry which is preliminary data.</text>
</comment>
<name>A0A433J8M1_9PROT</name>
<dbReference type="Pfam" id="PF12706">
    <property type="entry name" value="Lactamase_B_2"/>
    <property type="match status" value="1"/>
</dbReference>
<dbReference type="InterPro" id="IPR001279">
    <property type="entry name" value="Metallo-B-lactamas"/>
</dbReference>
<evidence type="ECO:0000256" key="1">
    <source>
        <dbReference type="SAM" id="MobiDB-lite"/>
    </source>
</evidence>
<dbReference type="Proteomes" id="UP000280346">
    <property type="component" value="Unassembled WGS sequence"/>
</dbReference>
<dbReference type="Gene3D" id="3.60.15.10">
    <property type="entry name" value="Ribonuclease Z/Hydroxyacylglutathione hydrolase-like"/>
    <property type="match status" value="1"/>
</dbReference>
<proteinExistence type="predicted"/>